<reference evidence="1" key="1">
    <citation type="submission" date="2020-10" db="EMBL/GenBank/DDBJ databases">
        <title>Connecting structure to function with the recovery of over 1000 high-quality activated sludge metagenome-assembled genomes encoding full-length rRNA genes using long-read sequencing.</title>
        <authorList>
            <person name="Singleton C.M."/>
            <person name="Petriglieri F."/>
            <person name="Kristensen J.M."/>
            <person name="Kirkegaard R.H."/>
            <person name="Michaelsen T.Y."/>
            <person name="Andersen M.H."/>
            <person name="Karst S.M."/>
            <person name="Dueholm M.S."/>
            <person name="Nielsen P.H."/>
            <person name="Albertsen M."/>
        </authorList>
    </citation>
    <scope>NUCLEOTIDE SEQUENCE</scope>
    <source>
        <strain evidence="1">Skiv_18-Q3-R9-52_MAXAC.067</strain>
    </source>
</reference>
<sequence>MPLLALQTPPAIAAPAPAGQEAENALLEAFDWGQPLPPAPKLGGRAMLEYRWLRAAATFDAARALPANPFAAGPPRGEAEALHALLKAPKDQLASGLKALPLREPGTALALWRWGRLQVRTGAFDATVRRAWEGRLLGEGPTLTRGYALRHALCWALAEKDEDRLAGLRALAGEDFAEVVQGFQRLFGLLGGPSPVLRVWTLPGLDYRDLRLDELGASRAWICPLEDGSLPEVPGGTVWIIPSATGSLGERDAGLSEPLLHEGRALVERLRPSGRTAFFAPSRAAFEALGLAWFPILIDLDPKGAIQAIRMGDAAPGKP</sequence>
<evidence type="ECO:0000313" key="2">
    <source>
        <dbReference type="Proteomes" id="UP000886657"/>
    </source>
</evidence>
<comment type="caution">
    <text evidence="1">The sequence shown here is derived from an EMBL/GenBank/DDBJ whole genome shotgun (WGS) entry which is preliminary data.</text>
</comment>
<organism evidence="1 2">
    <name type="scientific">Candidatus Geothrix skivensis</name>
    <dbReference type="NCBI Taxonomy" id="2954439"/>
    <lineage>
        <taxon>Bacteria</taxon>
        <taxon>Pseudomonadati</taxon>
        <taxon>Acidobacteriota</taxon>
        <taxon>Holophagae</taxon>
        <taxon>Holophagales</taxon>
        <taxon>Holophagaceae</taxon>
        <taxon>Geothrix</taxon>
    </lineage>
</organism>
<dbReference type="Proteomes" id="UP000886657">
    <property type="component" value="Unassembled WGS sequence"/>
</dbReference>
<dbReference type="AlphaFoldDB" id="A0A9D7SF98"/>
<dbReference type="EMBL" id="JADKIO010000005">
    <property type="protein sequence ID" value="MBK9795449.1"/>
    <property type="molecule type" value="Genomic_DNA"/>
</dbReference>
<name>A0A9D7SF98_9BACT</name>
<proteinExistence type="predicted"/>
<evidence type="ECO:0000313" key="1">
    <source>
        <dbReference type="EMBL" id="MBK9795449.1"/>
    </source>
</evidence>
<gene>
    <name evidence="1" type="ORF">IPP58_02940</name>
</gene>
<protein>
    <submittedName>
        <fullName evidence="1">Uncharacterized protein</fullName>
    </submittedName>
</protein>
<accession>A0A9D7SF98</accession>